<gene>
    <name evidence="1" type="ORF">SAMN05444354_102143</name>
</gene>
<dbReference type="Gene3D" id="3.10.450.50">
    <property type="match status" value="1"/>
</dbReference>
<proteinExistence type="predicted"/>
<dbReference type="RefSeq" id="WP_075005309.1">
    <property type="nucleotide sequence ID" value="NZ_FOAP01000002.1"/>
</dbReference>
<keyword evidence="2" id="KW-1185">Reference proteome</keyword>
<dbReference type="InterPro" id="IPR009959">
    <property type="entry name" value="Cyclase_SnoaL-like"/>
</dbReference>
<dbReference type="AlphaFoldDB" id="A0A1H7J919"/>
<dbReference type="EMBL" id="FOAP01000002">
    <property type="protein sequence ID" value="SEK71106.1"/>
    <property type="molecule type" value="Genomic_DNA"/>
</dbReference>
<evidence type="ECO:0000313" key="1">
    <source>
        <dbReference type="EMBL" id="SEK71106.1"/>
    </source>
</evidence>
<accession>A0A1H7J919</accession>
<sequence>MSELLASTDVKKPHVQEMAHQWEAHLHSEFQAKSTDEALATMTDTPRVNIVPLMVGGLNSEELRVFYSQHFLNQLPPDIAFAPITRTVGQGRIVDEFVLKFTHSIQMDWILPGVPPTNRWIELAMVVIVQFNPQGDKIESENLYWDMGSIMLQAGLIDASLPVRGADHARQALNPVMPMNELITRAQG</sequence>
<dbReference type="SUPFAM" id="SSF54427">
    <property type="entry name" value="NTF2-like"/>
    <property type="match status" value="1"/>
</dbReference>
<dbReference type="PANTHER" id="PTHR38436">
    <property type="entry name" value="POLYKETIDE CYCLASE SNOAL-LIKE DOMAIN"/>
    <property type="match status" value="1"/>
</dbReference>
<dbReference type="GO" id="GO:0030638">
    <property type="term" value="P:polyketide metabolic process"/>
    <property type="evidence" value="ECO:0007669"/>
    <property type="project" value="InterPro"/>
</dbReference>
<organism evidence="1 2">
    <name type="scientific">Stigmatella aurantiaca</name>
    <dbReference type="NCBI Taxonomy" id="41"/>
    <lineage>
        <taxon>Bacteria</taxon>
        <taxon>Pseudomonadati</taxon>
        <taxon>Myxococcota</taxon>
        <taxon>Myxococcia</taxon>
        <taxon>Myxococcales</taxon>
        <taxon>Cystobacterineae</taxon>
        <taxon>Archangiaceae</taxon>
        <taxon>Stigmatella</taxon>
    </lineage>
</organism>
<name>A0A1H7J919_STIAU</name>
<dbReference type="OrthoDB" id="9771666at2"/>
<protein>
    <submittedName>
        <fullName evidence="1">Carboxymethylenebutenolidase</fullName>
    </submittedName>
</protein>
<dbReference type="Proteomes" id="UP000182719">
    <property type="component" value="Unassembled WGS sequence"/>
</dbReference>
<dbReference type="InterPro" id="IPR032710">
    <property type="entry name" value="NTF2-like_dom_sf"/>
</dbReference>
<dbReference type="PANTHER" id="PTHR38436:SF3">
    <property type="entry name" value="CARBOXYMETHYLENEBUTENOLIDASE-RELATED"/>
    <property type="match status" value="1"/>
</dbReference>
<reference evidence="2" key="1">
    <citation type="submission" date="2016-10" db="EMBL/GenBank/DDBJ databases">
        <authorList>
            <person name="Varghese N."/>
            <person name="Submissions S."/>
        </authorList>
    </citation>
    <scope>NUCLEOTIDE SEQUENCE [LARGE SCALE GENOMIC DNA]</scope>
    <source>
        <strain evidence="2">DSM 17044</strain>
    </source>
</reference>
<evidence type="ECO:0000313" key="2">
    <source>
        <dbReference type="Proteomes" id="UP000182719"/>
    </source>
</evidence>